<sequence>MSVTLLVNPACRAAQRRAGLAEQVRRALPGPYADATVVASRSLEDVTAIAAAARPDDVVVVLGGDGTLRAAALGASRSGSVIAPLPGGSGNDLCRHLGIPLDPVRAAQATASWTERPIDLGDVDGQAFLTIATLGFTAAINEQANRVHRRGPFIYVAAAVALLPRVRPTRVVHVIDGAATPVDAWMVSIAITSSQGGGILVAPGAEADDGLLDVVSYDARTWGGFVASLVATLLRRPIASRAVQHRRSRSLRLETLDPVPVYADGERVGTTPCTIRVRPGAVRLLGPAR</sequence>
<keyword evidence="7" id="KW-0443">Lipid metabolism</keyword>
<name>A0ABS9Q5U0_9MICO</name>
<evidence type="ECO:0000313" key="10">
    <source>
        <dbReference type="EMBL" id="MCG7322722.1"/>
    </source>
</evidence>
<dbReference type="InterPro" id="IPR017438">
    <property type="entry name" value="ATP-NAD_kinase_N"/>
</dbReference>
<keyword evidence="8" id="KW-1208">Phospholipid metabolism</keyword>
<dbReference type="PANTHER" id="PTHR12358:SF106">
    <property type="entry name" value="LIPID KINASE YEGS"/>
    <property type="match status" value="1"/>
</dbReference>
<keyword evidence="5 10" id="KW-0418">Kinase</keyword>
<keyword evidence="6" id="KW-0067">ATP-binding</keyword>
<comment type="caution">
    <text evidence="10">The sequence shown here is derived from an EMBL/GenBank/DDBJ whole genome shotgun (WGS) entry which is preliminary data.</text>
</comment>
<evidence type="ECO:0000256" key="5">
    <source>
        <dbReference type="ARBA" id="ARBA00022777"/>
    </source>
</evidence>
<dbReference type="Pfam" id="PF00781">
    <property type="entry name" value="DAGK_cat"/>
    <property type="match status" value="1"/>
</dbReference>
<keyword evidence="7" id="KW-0444">Lipid biosynthesis</keyword>
<keyword evidence="11" id="KW-1185">Reference proteome</keyword>
<dbReference type="PROSITE" id="PS50146">
    <property type="entry name" value="DAGK"/>
    <property type="match status" value="1"/>
</dbReference>
<dbReference type="Pfam" id="PF19279">
    <property type="entry name" value="YegS_C"/>
    <property type="match status" value="1"/>
</dbReference>
<dbReference type="EMBL" id="JAKRCV010000043">
    <property type="protein sequence ID" value="MCG7322722.1"/>
    <property type="molecule type" value="Genomic_DNA"/>
</dbReference>
<accession>A0ABS9Q5U0</accession>
<dbReference type="InterPro" id="IPR050187">
    <property type="entry name" value="Lipid_Phosphate_FormReg"/>
</dbReference>
<keyword evidence="7" id="KW-0594">Phospholipid biosynthesis</keyword>
<feature type="domain" description="DAGKc" evidence="9">
    <location>
        <begin position="1"/>
        <end position="127"/>
    </location>
</feature>
<evidence type="ECO:0000256" key="7">
    <source>
        <dbReference type="ARBA" id="ARBA00023209"/>
    </source>
</evidence>
<evidence type="ECO:0000256" key="1">
    <source>
        <dbReference type="ARBA" id="ARBA00001946"/>
    </source>
</evidence>
<dbReference type="SUPFAM" id="SSF111331">
    <property type="entry name" value="NAD kinase/diacylglycerol kinase-like"/>
    <property type="match status" value="1"/>
</dbReference>
<dbReference type="PANTHER" id="PTHR12358">
    <property type="entry name" value="SPHINGOSINE KINASE"/>
    <property type="match status" value="1"/>
</dbReference>
<keyword evidence="4" id="KW-0547">Nucleotide-binding</keyword>
<comment type="cofactor">
    <cofactor evidence="1">
        <name>Mg(2+)</name>
        <dbReference type="ChEBI" id="CHEBI:18420"/>
    </cofactor>
</comment>
<dbReference type="Proteomes" id="UP001521931">
    <property type="component" value="Unassembled WGS sequence"/>
</dbReference>
<evidence type="ECO:0000256" key="4">
    <source>
        <dbReference type="ARBA" id="ARBA00022741"/>
    </source>
</evidence>
<evidence type="ECO:0000256" key="2">
    <source>
        <dbReference type="ARBA" id="ARBA00005983"/>
    </source>
</evidence>
<comment type="similarity">
    <text evidence="2">Belongs to the diacylglycerol/lipid kinase family.</text>
</comment>
<evidence type="ECO:0000313" key="11">
    <source>
        <dbReference type="Proteomes" id="UP001521931"/>
    </source>
</evidence>
<dbReference type="RefSeq" id="WP_239265063.1">
    <property type="nucleotide sequence ID" value="NZ_JAKRCV010000043.1"/>
</dbReference>
<organism evidence="10 11">
    <name type="scientific">Arsenicicoccus bolidensis</name>
    <dbReference type="NCBI Taxonomy" id="229480"/>
    <lineage>
        <taxon>Bacteria</taxon>
        <taxon>Bacillati</taxon>
        <taxon>Actinomycetota</taxon>
        <taxon>Actinomycetes</taxon>
        <taxon>Micrococcales</taxon>
        <taxon>Intrasporangiaceae</taxon>
        <taxon>Arsenicicoccus</taxon>
    </lineage>
</organism>
<evidence type="ECO:0000259" key="9">
    <source>
        <dbReference type="PROSITE" id="PS50146"/>
    </source>
</evidence>
<proteinExistence type="inferred from homology"/>
<evidence type="ECO:0000256" key="3">
    <source>
        <dbReference type="ARBA" id="ARBA00022679"/>
    </source>
</evidence>
<dbReference type="InterPro" id="IPR001206">
    <property type="entry name" value="Diacylglycerol_kinase_cat_dom"/>
</dbReference>
<dbReference type="InterPro" id="IPR045540">
    <property type="entry name" value="YegS/DAGK_C"/>
</dbReference>
<protein>
    <submittedName>
        <fullName evidence="10">Diacylglycerol kinase family lipid kinase</fullName>
    </submittedName>
</protein>
<keyword evidence="3" id="KW-0808">Transferase</keyword>
<dbReference type="Gene3D" id="3.40.50.10330">
    <property type="entry name" value="Probable inorganic polyphosphate/atp-NAD kinase, domain 1"/>
    <property type="match status" value="1"/>
</dbReference>
<dbReference type="Gene3D" id="2.60.200.40">
    <property type="match status" value="1"/>
</dbReference>
<dbReference type="GO" id="GO:0016301">
    <property type="term" value="F:kinase activity"/>
    <property type="evidence" value="ECO:0007669"/>
    <property type="project" value="UniProtKB-KW"/>
</dbReference>
<evidence type="ECO:0000256" key="8">
    <source>
        <dbReference type="ARBA" id="ARBA00023264"/>
    </source>
</evidence>
<evidence type="ECO:0000256" key="6">
    <source>
        <dbReference type="ARBA" id="ARBA00022840"/>
    </source>
</evidence>
<reference evidence="10 11" key="1">
    <citation type="submission" date="2022-02" db="EMBL/GenBank/DDBJ databases">
        <title>Uncovering new skin microbiome diversity through culturing and metagenomics.</title>
        <authorList>
            <person name="Conlan S."/>
            <person name="Deming C."/>
            <person name="Nisc Comparative Sequencing Program N."/>
            <person name="Segre J.A."/>
        </authorList>
    </citation>
    <scope>NUCLEOTIDE SEQUENCE [LARGE SCALE GENOMIC DNA]</scope>
    <source>
        <strain evidence="10 11">ACRQZ</strain>
    </source>
</reference>
<gene>
    <name evidence="10" type="ORF">MHL29_12630</name>
</gene>
<dbReference type="InterPro" id="IPR016064">
    <property type="entry name" value="NAD/diacylglycerol_kinase_sf"/>
</dbReference>